<dbReference type="InterPro" id="IPR036554">
    <property type="entry name" value="GHMP_kinase_C_sf"/>
</dbReference>
<feature type="domain" description="GHMP kinase C-terminal" evidence="4">
    <location>
        <begin position="107"/>
        <end position="179"/>
    </location>
</feature>
<keyword evidence="2" id="KW-0418">Kinase</keyword>
<keyword evidence="3" id="KW-0067">ATP-binding</keyword>
<dbReference type="PANTHER" id="PTHR43527:SF2">
    <property type="entry name" value="4-DIPHOSPHOCYTIDYL-2-C-METHYL-D-ERYTHRITOL KINASE, CHLOROPLASTIC"/>
    <property type="match status" value="1"/>
</dbReference>
<protein>
    <submittedName>
        <fullName evidence="5">Unannotated protein</fullName>
    </submittedName>
</protein>
<reference evidence="5" key="1">
    <citation type="submission" date="2020-05" db="EMBL/GenBank/DDBJ databases">
        <authorList>
            <person name="Chiriac C."/>
            <person name="Salcher M."/>
            <person name="Ghai R."/>
            <person name="Kavagutti S V."/>
        </authorList>
    </citation>
    <scope>NUCLEOTIDE SEQUENCE</scope>
</reference>
<accession>A0A6J6JF63</accession>
<keyword evidence="2" id="KW-0808">Transferase</keyword>
<dbReference type="PANTHER" id="PTHR43527">
    <property type="entry name" value="4-DIPHOSPHOCYTIDYL-2-C-METHYL-D-ERYTHRITOL KINASE, CHLOROPLASTIC"/>
    <property type="match status" value="1"/>
</dbReference>
<dbReference type="InterPro" id="IPR020568">
    <property type="entry name" value="Ribosomal_Su5_D2-typ_SF"/>
</dbReference>
<evidence type="ECO:0000256" key="1">
    <source>
        <dbReference type="ARBA" id="ARBA00022741"/>
    </source>
</evidence>
<dbReference type="SUPFAM" id="SSF54211">
    <property type="entry name" value="Ribosomal protein S5 domain 2-like"/>
    <property type="match status" value="1"/>
</dbReference>
<evidence type="ECO:0000256" key="3">
    <source>
        <dbReference type="ARBA" id="ARBA00022840"/>
    </source>
</evidence>
<sequence>MGGGSADAAAALVAVNALWCTGVESQLSNSVTLGADVPFALAGGIAVGLGRGEVLTQIDSVPAINLVLVTSDEGLSTPAVYKRLDELRAARGVDPMQAPAADVPEELIRALQSGDQHAIANLLKNDLQEAALDLRPDLKQTIQDGLAAGALTGFVSGSGPTVAFLVADANAAEEIAQKLHVSGYRALAAAGPAVGAIIREEN</sequence>
<dbReference type="GO" id="GO:0005524">
    <property type="term" value="F:ATP binding"/>
    <property type="evidence" value="ECO:0007669"/>
    <property type="project" value="UniProtKB-KW"/>
</dbReference>
<evidence type="ECO:0000256" key="2">
    <source>
        <dbReference type="ARBA" id="ARBA00022777"/>
    </source>
</evidence>
<gene>
    <name evidence="5" type="ORF">UFOPK2001_00825</name>
</gene>
<keyword evidence="1" id="KW-0547">Nucleotide-binding</keyword>
<proteinExistence type="predicted"/>
<dbReference type="EMBL" id="CAEZVN010000080">
    <property type="protein sequence ID" value="CAB4635742.1"/>
    <property type="molecule type" value="Genomic_DNA"/>
</dbReference>
<dbReference type="InterPro" id="IPR013750">
    <property type="entry name" value="GHMP_kinase_C_dom"/>
</dbReference>
<dbReference type="SUPFAM" id="SSF55060">
    <property type="entry name" value="GHMP Kinase, C-terminal domain"/>
    <property type="match status" value="1"/>
</dbReference>
<dbReference type="InterPro" id="IPR014721">
    <property type="entry name" value="Ribsml_uS5_D2-typ_fold_subgr"/>
</dbReference>
<evidence type="ECO:0000313" key="5">
    <source>
        <dbReference type="EMBL" id="CAB4635742.1"/>
    </source>
</evidence>
<dbReference type="Gene3D" id="3.30.230.10">
    <property type="match status" value="1"/>
</dbReference>
<dbReference type="Gene3D" id="3.30.70.890">
    <property type="entry name" value="GHMP kinase, C-terminal domain"/>
    <property type="match status" value="1"/>
</dbReference>
<dbReference type="Pfam" id="PF08544">
    <property type="entry name" value="GHMP_kinases_C"/>
    <property type="match status" value="1"/>
</dbReference>
<dbReference type="GO" id="GO:0050515">
    <property type="term" value="F:4-(cytidine 5'-diphospho)-2-C-methyl-D-erythritol kinase activity"/>
    <property type="evidence" value="ECO:0007669"/>
    <property type="project" value="TreeGrafter"/>
</dbReference>
<name>A0A6J6JF63_9ZZZZ</name>
<evidence type="ECO:0000259" key="4">
    <source>
        <dbReference type="Pfam" id="PF08544"/>
    </source>
</evidence>
<organism evidence="5">
    <name type="scientific">freshwater metagenome</name>
    <dbReference type="NCBI Taxonomy" id="449393"/>
    <lineage>
        <taxon>unclassified sequences</taxon>
        <taxon>metagenomes</taxon>
        <taxon>ecological metagenomes</taxon>
    </lineage>
</organism>
<dbReference type="AlphaFoldDB" id="A0A6J6JF63"/>